<evidence type="ECO:0000313" key="3">
    <source>
        <dbReference type="Proteomes" id="UP000789704"/>
    </source>
</evidence>
<feature type="region of interest" description="Disordered" evidence="1">
    <location>
        <begin position="1"/>
        <end position="20"/>
    </location>
</feature>
<dbReference type="Proteomes" id="UP000789704">
    <property type="component" value="Unassembled WGS sequence"/>
</dbReference>
<reference evidence="2" key="1">
    <citation type="submission" date="2021-04" db="EMBL/GenBank/DDBJ databases">
        <authorList>
            <person name="Vanwijnsberghe S."/>
        </authorList>
    </citation>
    <scope>NUCLEOTIDE SEQUENCE</scope>
    <source>
        <strain evidence="2">LMG 31841</strain>
    </source>
</reference>
<keyword evidence="3" id="KW-1185">Reference proteome</keyword>
<accession>A0A9N8S0S5</accession>
<feature type="compositionally biased region" description="Polar residues" evidence="1">
    <location>
        <begin position="1"/>
        <end position="13"/>
    </location>
</feature>
<protein>
    <submittedName>
        <fullName evidence="2">Uncharacterized protein</fullName>
    </submittedName>
</protein>
<proteinExistence type="predicted"/>
<gene>
    <name evidence="2" type="ORF">LMG31841_04438</name>
</gene>
<organism evidence="2 3">
    <name type="scientific">Paraburkholderia saeva</name>
    <dbReference type="NCBI Taxonomy" id="2777537"/>
    <lineage>
        <taxon>Bacteria</taxon>
        <taxon>Pseudomonadati</taxon>
        <taxon>Pseudomonadota</taxon>
        <taxon>Betaproteobacteria</taxon>
        <taxon>Burkholderiales</taxon>
        <taxon>Burkholderiaceae</taxon>
        <taxon>Paraburkholderia</taxon>
    </lineage>
</organism>
<sequence length="77" mass="8312">MTRGQHANGQAASKKSRTKRRTIFLSDRLVKESGFPPIIGQPIRGSVDPIAVNAKCAPEPGYLASTGIWREAQVPPV</sequence>
<name>A0A9N8S0S5_9BURK</name>
<comment type="caution">
    <text evidence="2">The sequence shown here is derived from an EMBL/GenBank/DDBJ whole genome shotgun (WGS) entry which is preliminary data.</text>
</comment>
<dbReference type="AlphaFoldDB" id="A0A9N8S0S5"/>
<dbReference type="EMBL" id="CAJQZC010000009">
    <property type="protein sequence ID" value="CAG4915056.1"/>
    <property type="molecule type" value="Genomic_DNA"/>
</dbReference>
<evidence type="ECO:0000313" key="2">
    <source>
        <dbReference type="EMBL" id="CAG4915056.1"/>
    </source>
</evidence>
<evidence type="ECO:0000256" key="1">
    <source>
        <dbReference type="SAM" id="MobiDB-lite"/>
    </source>
</evidence>